<keyword evidence="1" id="KW-0812">Transmembrane</keyword>
<keyword evidence="3" id="KW-1185">Reference proteome</keyword>
<feature type="transmembrane region" description="Helical" evidence="1">
    <location>
        <begin position="6"/>
        <end position="26"/>
    </location>
</feature>
<reference evidence="2" key="1">
    <citation type="submission" date="2021-03" db="EMBL/GenBank/DDBJ databases">
        <title>Acanthopleuribacteraceae sp. M133.</title>
        <authorList>
            <person name="Wang G."/>
        </authorList>
    </citation>
    <scope>NUCLEOTIDE SEQUENCE</scope>
    <source>
        <strain evidence="2">M133</strain>
    </source>
</reference>
<evidence type="ECO:0000313" key="3">
    <source>
        <dbReference type="Proteomes" id="UP000663929"/>
    </source>
</evidence>
<protein>
    <submittedName>
        <fullName evidence="2">Uncharacterized protein</fullName>
    </submittedName>
</protein>
<accession>A0A8A4TNS2</accession>
<feature type="transmembrane region" description="Helical" evidence="1">
    <location>
        <begin position="33"/>
        <end position="54"/>
    </location>
</feature>
<keyword evidence="1" id="KW-1133">Transmembrane helix</keyword>
<gene>
    <name evidence="2" type="ORF">J3U87_21840</name>
</gene>
<evidence type="ECO:0000313" key="2">
    <source>
        <dbReference type="EMBL" id="QTD48235.1"/>
    </source>
</evidence>
<dbReference type="KEGG" id="scor:J3U87_21840"/>
<keyword evidence="1" id="KW-0472">Membrane</keyword>
<organism evidence="2 3">
    <name type="scientific">Sulfidibacter corallicola</name>
    <dbReference type="NCBI Taxonomy" id="2818388"/>
    <lineage>
        <taxon>Bacteria</taxon>
        <taxon>Pseudomonadati</taxon>
        <taxon>Acidobacteriota</taxon>
        <taxon>Holophagae</taxon>
        <taxon>Acanthopleuribacterales</taxon>
        <taxon>Acanthopleuribacteraceae</taxon>
        <taxon>Sulfidibacter</taxon>
    </lineage>
</organism>
<dbReference type="AlphaFoldDB" id="A0A8A4TNS2"/>
<evidence type="ECO:0000256" key="1">
    <source>
        <dbReference type="SAM" id="Phobius"/>
    </source>
</evidence>
<sequence>MKWFLPIPAIIWFGLFLLIGDVYVVFGEEQGPMAFLFGLVVLGYYLSFTPLFDFFTQGGFYARFGTWVNHTSEGEQGCIALLVRGGLLMAIYGMPIKTLL</sequence>
<dbReference type="Proteomes" id="UP000663929">
    <property type="component" value="Chromosome"/>
</dbReference>
<name>A0A8A4TNS2_SULCO</name>
<dbReference type="EMBL" id="CP071793">
    <property type="protein sequence ID" value="QTD48235.1"/>
    <property type="molecule type" value="Genomic_DNA"/>
</dbReference>
<dbReference type="RefSeq" id="WP_237377893.1">
    <property type="nucleotide sequence ID" value="NZ_CP071793.1"/>
</dbReference>
<proteinExistence type="predicted"/>